<keyword evidence="7" id="KW-1185">Reference proteome</keyword>
<keyword evidence="2" id="KW-0288">FMN</keyword>
<feature type="domain" description="SCP2" evidence="4">
    <location>
        <begin position="268"/>
        <end position="347"/>
    </location>
</feature>
<feature type="transmembrane region" description="Helical" evidence="3">
    <location>
        <begin position="515"/>
        <end position="534"/>
    </location>
</feature>
<sequence length="551" mass="59697">MNILLINGSPKGSASNSLKLASAFVDGMRDARSDVELRTLDVRSLDISPCRGCFACWGKTPGACCMHDDMAQVLEDQQWTDVTVWSFPLYYFGVPGPLKNLIDRQLPTSLPFMVDRTDGVGNGAHPSRVDRTGKRTVLVSTCGFYTSEGNYDAVTSMFDHICGRGDYETVFCGQGELFHVRELREKTDAYLSVVRQAGAEFAEADVIAADTRGRLERLLYPKETYEAMANASWGIKGDGSTTAPSSEALAFTRQMALLYNPATYAGTTRVVEMDYTDVKEVCQINLTDQAAEVVEGRPATATTVIRTPLAVWQQIARGELEGTQALGQGLYTVEGDFSLMMEWNKVFGSNEEPTEAGPTSDATKPARRPPVMMASLLPLMAFWIATPINALVGSLAVLVTCAIEPLLLVRRETTVYDTLSLAMASLLSLAVLTGVGGSWAQPVSYVLYGAMWAASCATGVPFTAHYVKARYGGDRALGNPLFMDCNRILTLTWAVVFALSAVLVATLSATPLHPYSGMTVSALSLLMGAFTTWFQRFYPAWVAAGRPSPLG</sequence>
<dbReference type="PANTHER" id="PTHR43278">
    <property type="entry name" value="NAD(P)H-DEPENDENT FMN-CONTAINING OXIDOREDUCTASE YWQN-RELATED"/>
    <property type="match status" value="1"/>
</dbReference>
<organism evidence="6 7">
    <name type="scientific">Olsenella profusa F0195</name>
    <dbReference type="NCBI Taxonomy" id="1125712"/>
    <lineage>
        <taxon>Bacteria</taxon>
        <taxon>Bacillati</taxon>
        <taxon>Actinomycetota</taxon>
        <taxon>Coriobacteriia</taxon>
        <taxon>Coriobacteriales</taxon>
        <taxon>Atopobiaceae</taxon>
        <taxon>Olsenella</taxon>
    </lineage>
</organism>
<evidence type="ECO:0000256" key="3">
    <source>
        <dbReference type="SAM" id="Phobius"/>
    </source>
</evidence>
<dbReference type="InterPro" id="IPR003680">
    <property type="entry name" value="Flavodoxin_fold"/>
</dbReference>
<evidence type="ECO:0000313" key="7">
    <source>
        <dbReference type="Proteomes" id="UP000016638"/>
    </source>
</evidence>
<evidence type="ECO:0000259" key="4">
    <source>
        <dbReference type="Pfam" id="PF02036"/>
    </source>
</evidence>
<evidence type="ECO:0000313" key="6">
    <source>
        <dbReference type="EMBL" id="ERL08746.1"/>
    </source>
</evidence>
<dbReference type="STRING" id="1125712.HMPREF1316_0438"/>
<feature type="transmembrane region" description="Helical" evidence="3">
    <location>
        <begin position="419"/>
        <end position="439"/>
    </location>
</feature>
<dbReference type="SUPFAM" id="SSF52218">
    <property type="entry name" value="Flavoproteins"/>
    <property type="match status" value="1"/>
</dbReference>
<protein>
    <submittedName>
        <fullName evidence="6">SCP-2 sterol transfer family protein</fullName>
    </submittedName>
</protein>
<dbReference type="InterPro" id="IPR036527">
    <property type="entry name" value="SCP2_sterol-bd_dom_sf"/>
</dbReference>
<gene>
    <name evidence="6" type="ORF">HMPREF1316_0438</name>
</gene>
<accession>U2V810</accession>
<keyword evidence="3" id="KW-0472">Membrane</keyword>
<dbReference type="RefSeq" id="WP_021725886.1">
    <property type="nucleotide sequence ID" value="NZ_AWEZ01000043.1"/>
</dbReference>
<evidence type="ECO:0000256" key="2">
    <source>
        <dbReference type="ARBA" id="ARBA00022643"/>
    </source>
</evidence>
<dbReference type="Pfam" id="PF02525">
    <property type="entry name" value="Flavodoxin_2"/>
    <property type="match status" value="1"/>
</dbReference>
<dbReference type="PANTHER" id="PTHR43278:SF2">
    <property type="entry name" value="IRON-SULFUR FLAVOPROTEIN"/>
    <property type="match status" value="1"/>
</dbReference>
<feature type="domain" description="Flavodoxin-like fold" evidence="5">
    <location>
        <begin position="1"/>
        <end position="155"/>
    </location>
</feature>
<feature type="transmembrane region" description="Helical" evidence="3">
    <location>
        <begin position="445"/>
        <end position="467"/>
    </location>
</feature>
<proteinExistence type="predicted"/>
<feature type="transmembrane region" description="Helical" evidence="3">
    <location>
        <begin position="488"/>
        <end position="509"/>
    </location>
</feature>
<dbReference type="SUPFAM" id="SSF55718">
    <property type="entry name" value="SCP-like"/>
    <property type="match status" value="1"/>
</dbReference>
<reference evidence="6 7" key="1">
    <citation type="submission" date="2013-08" db="EMBL/GenBank/DDBJ databases">
        <authorList>
            <person name="Durkin A.S."/>
            <person name="Haft D.R."/>
            <person name="McCorrison J."/>
            <person name="Torralba M."/>
            <person name="Gillis M."/>
            <person name="Haft D.H."/>
            <person name="Methe B."/>
            <person name="Sutton G."/>
            <person name="Nelson K.E."/>
        </authorList>
    </citation>
    <scope>NUCLEOTIDE SEQUENCE [LARGE SCALE GENOMIC DNA]</scope>
    <source>
        <strain evidence="6 7">F0195</strain>
    </source>
</reference>
<name>U2V810_9ACTN</name>
<evidence type="ECO:0000259" key="5">
    <source>
        <dbReference type="Pfam" id="PF02525"/>
    </source>
</evidence>
<dbReference type="Proteomes" id="UP000016638">
    <property type="component" value="Unassembled WGS sequence"/>
</dbReference>
<keyword evidence="3" id="KW-0812">Transmembrane</keyword>
<feature type="transmembrane region" description="Helical" evidence="3">
    <location>
        <begin position="380"/>
        <end position="407"/>
    </location>
</feature>
<dbReference type="InterPro" id="IPR003033">
    <property type="entry name" value="SCP2_sterol-bd_dom"/>
</dbReference>
<dbReference type="Pfam" id="PF02036">
    <property type="entry name" value="SCP2"/>
    <property type="match status" value="1"/>
</dbReference>
<dbReference type="AlphaFoldDB" id="U2V810"/>
<keyword evidence="1" id="KW-0285">Flavoprotein</keyword>
<keyword evidence="3" id="KW-1133">Transmembrane helix</keyword>
<evidence type="ECO:0000256" key="1">
    <source>
        <dbReference type="ARBA" id="ARBA00022630"/>
    </source>
</evidence>
<dbReference type="InterPro" id="IPR029039">
    <property type="entry name" value="Flavoprotein-like_sf"/>
</dbReference>
<dbReference type="Gene3D" id="3.40.50.360">
    <property type="match status" value="1"/>
</dbReference>
<dbReference type="Gene3D" id="3.30.1050.10">
    <property type="entry name" value="SCP2 sterol-binding domain"/>
    <property type="match status" value="1"/>
</dbReference>
<dbReference type="eggNOG" id="COG0655">
    <property type="taxonomic scope" value="Bacteria"/>
</dbReference>
<dbReference type="InterPro" id="IPR051796">
    <property type="entry name" value="ISF_SsuE-like"/>
</dbReference>
<comment type="caution">
    <text evidence="6">The sequence shown here is derived from an EMBL/GenBank/DDBJ whole genome shotgun (WGS) entry which is preliminary data.</text>
</comment>
<dbReference type="PATRIC" id="fig|1125712.3.peg.1060"/>
<dbReference type="EMBL" id="AWEZ01000043">
    <property type="protein sequence ID" value="ERL08746.1"/>
    <property type="molecule type" value="Genomic_DNA"/>
</dbReference>